<feature type="transmembrane region" description="Helical" evidence="6">
    <location>
        <begin position="136"/>
        <end position="156"/>
    </location>
</feature>
<keyword evidence="3 6" id="KW-0812">Transmembrane</keyword>
<evidence type="ECO:0000259" key="7">
    <source>
        <dbReference type="Pfam" id="PF00753"/>
    </source>
</evidence>
<dbReference type="CDD" id="cd07731">
    <property type="entry name" value="ComA-like_MBL-fold"/>
    <property type="match status" value="1"/>
</dbReference>
<reference evidence="9" key="1">
    <citation type="submission" date="2021-03" db="EMBL/GenBank/DDBJ databases">
        <title>Leucobacter chromiisoli sp. nov., isolated from chromium-containing soil of chemical plant.</title>
        <authorList>
            <person name="Xu Z."/>
        </authorList>
    </citation>
    <scope>NUCLEOTIDE SEQUENCE</scope>
    <source>
        <strain evidence="9">K 70/01</strain>
    </source>
</reference>
<gene>
    <name evidence="9" type="ORF">J4H85_07535</name>
</gene>
<keyword evidence="2" id="KW-1003">Cell membrane</keyword>
<dbReference type="InterPro" id="IPR052159">
    <property type="entry name" value="Competence_DNA_uptake"/>
</dbReference>
<organism evidence="9 10">
    <name type="scientific">Leucobacter tardus</name>
    <dbReference type="NCBI Taxonomy" id="501483"/>
    <lineage>
        <taxon>Bacteria</taxon>
        <taxon>Bacillati</taxon>
        <taxon>Actinomycetota</taxon>
        <taxon>Actinomycetes</taxon>
        <taxon>Micrococcales</taxon>
        <taxon>Microbacteriaceae</taxon>
        <taxon>Leucobacter</taxon>
    </lineage>
</organism>
<evidence type="ECO:0000256" key="6">
    <source>
        <dbReference type="SAM" id="Phobius"/>
    </source>
</evidence>
<dbReference type="SUPFAM" id="SSF56281">
    <property type="entry name" value="Metallo-hydrolase/oxidoreductase"/>
    <property type="match status" value="1"/>
</dbReference>
<comment type="subcellular location">
    <subcellularLocation>
        <location evidence="1">Cell membrane</location>
        <topology evidence="1">Multi-pass membrane protein</topology>
    </subcellularLocation>
</comment>
<feature type="transmembrane region" description="Helical" evidence="6">
    <location>
        <begin position="378"/>
        <end position="401"/>
    </location>
</feature>
<dbReference type="Gene3D" id="3.60.15.10">
    <property type="entry name" value="Ribonuclease Z/Hydroxyacylglutathione hydrolase-like"/>
    <property type="match status" value="1"/>
</dbReference>
<feature type="transmembrane region" description="Helical" evidence="6">
    <location>
        <begin position="106"/>
        <end position="130"/>
    </location>
</feature>
<evidence type="ECO:0000259" key="8">
    <source>
        <dbReference type="Pfam" id="PF03772"/>
    </source>
</evidence>
<dbReference type="EMBL" id="JAGFBF010000005">
    <property type="protein sequence ID" value="MBO2989845.1"/>
    <property type="molecule type" value="Genomic_DNA"/>
</dbReference>
<dbReference type="InterPro" id="IPR001279">
    <property type="entry name" value="Metallo-B-lactamas"/>
</dbReference>
<keyword evidence="10" id="KW-1185">Reference proteome</keyword>
<dbReference type="PANTHER" id="PTHR30619:SF1">
    <property type="entry name" value="RECOMBINATION PROTEIN 2"/>
    <property type="match status" value="1"/>
</dbReference>
<protein>
    <submittedName>
        <fullName evidence="9">ComEC/Rec2 family competence protein</fullName>
    </submittedName>
</protein>
<sequence>MSDPPAAHWAPGTPVEVSGRLERLEPASTAGYAISVVTITERTATALFDRLEARAGARAAALRQGLRETAAGIPGAELVPGFAVGDTSAVPQDTEERMLESSLTHLTAVSGANCALVTIAVMAVASRLGAGRRLRILLAGAGLAGFVVVVGPDASVQRAAVMAGVVLVSDFGGKRRTALPALACAILALLCADPWQARAPGFTLSVCATAGILLGVPSVERGLRRARMPRVLVLPVAVAAVAQFACGPILLTLHDGIPAVGVLANVIAAPAAPIGTGFGLLALVLLPVWSSGGAVCVWVASGATRWVEATATVTSELPLARWHWPGGTVGVLLLVCCEVAIVAAWAIRSERLPVPGAPSQARSHPWQEAPPRPRRARLLIALLTSAACGTGAAVIVVTPVANRIATPSGWSVVACDVGQGDALLLRDPEEPREVMLVDTGDDAELLAACLSSFGVTRIATLVLTHDDQDHVGALEVVAPIAEAAIIAPPTREQAETGIREVTAELQAAAVPWVIGSTGVAGAADGTGPDWRVLAPGEGAVPEETNDASLVMRVDAGGVSVLMLGDTGEAEHRALLRTGAELTADVLKVAHHGSGDQDPALITAARAQVGLISVGADNSYGHPHPDVLRALQAAGTAAVRTDTAGAIAVSRTEEPGEPFDIWVERAT</sequence>
<dbReference type="InterPro" id="IPR036866">
    <property type="entry name" value="RibonucZ/Hydroxyglut_hydro"/>
</dbReference>
<dbReference type="Proteomes" id="UP000668403">
    <property type="component" value="Unassembled WGS sequence"/>
</dbReference>
<evidence type="ECO:0000313" key="10">
    <source>
        <dbReference type="Proteomes" id="UP000668403"/>
    </source>
</evidence>
<feature type="domain" description="ComEC/Rec2-related protein" evidence="8">
    <location>
        <begin position="83"/>
        <end position="345"/>
    </location>
</feature>
<name>A0A939QFF3_9MICO</name>
<evidence type="ECO:0000256" key="1">
    <source>
        <dbReference type="ARBA" id="ARBA00004651"/>
    </source>
</evidence>
<dbReference type="AlphaFoldDB" id="A0A939QFF3"/>
<feature type="transmembrane region" description="Helical" evidence="6">
    <location>
        <begin position="231"/>
        <end position="251"/>
    </location>
</feature>
<feature type="domain" description="Metallo-beta-lactamase" evidence="7">
    <location>
        <begin position="416"/>
        <end position="593"/>
    </location>
</feature>
<evidence type="ECO:0000313" key="9">
    <source>
        <dbReference type="EMBL" id="MBO2989845.1"/>
    </source>
</evidence>
<dbReference type="NCBIfam" id="TIGR00360">
    <property type="entry name" value="ComEC_N-term"/>
    <property type="match status" value="1"/>
</dbReference>
<dbReference type="PANTHER" id="PTHR30619">
    <property type="entry name" value="DNA INTERNALIZATION/COMPETENCE PROTEIN COMEC/REC2"/>
    <property type="match status" value="1"/>
</dbReference>
<keyword evidence="5 6" id="KW-0472">Membrane</keyword>
<evidence type="ECO:0000256" key="3">
    <source>
        <dbReference type="ARBA" id="ARBA00022692"/>
    </source>
</evidence>
<feature type="transmembrane region" description="Helical" evidence="6">
    <location>
        <begin position="281"/>
        <end position="302"/>
    </location>
</feature>
<dbReference type="InterPro" id="IPR004477">
    <property type="entry name" value="ComEC_N"/>
</dbReference>
<keyword evidence="4 6" id="KW-1133">Transmembrane helix</keyword>
<comment type="caution">
    <text evidence="9">The sequence shown here is derived from an EMBL/GenBank/DDBJ whole genome shotgun (WGS) entry which is preliminary data.</text>
</comment>
<feature type="transmembrane region" description="Helical" evidence="6">
    <location>
        <begin position="201"/>
        <end position="219"/>
    </location>
</feature>
<feature type="transmembrane region" description="Helical" evidence="6">
    <location>
        <begin position="257"/>
        <end position="274"/>
    </location>
</feature>
<dbReference type="GO" id="GO:0005886">
    <property type="term" value="C:plasma membrane"/>
    <property type="evidence" value="ECO:0007669"/>
    <property type="project" value="UniProtKB-SubCell"/>
</dbReference>
<evidence type="ECO:0000256" key="5">
    <source>
        <dbReference type="ARBA" id="ARBA00023136"/>
    </source>
</evidence>
<feature type="transmembrane region" description="Helical" evidence="6">
    <location>
        <begin position="322"/>
        <end position="347"/>
    </location>
</feature>
<evidence type="ECO:0000256" key="2">
    <source>
        <dbReference type="ARBA" id="ARBA00022475"/>
    </source>
</evidence>
<dbReference type="Pfam" id="PF00753">
    <property type="entry name" value="Lactamase_B"/>
    <property type="match status" value="1"/>
</dbReference>
<accession>A0A939QFF3</accession>
<dbReference type="Pfam" id="PF03772">
    <property type="entry name" value="Competence"/>
    <property type="match status" value="1"/>
</dbReference>
<dbReference type="InterPro" id="IPR035681">
    <property type="entry name" value="ComA-like_MBL"/>
</dbReference>
<proteinExistence type="predicted"/>
<evidence type="ECO:0000256" key="4">
    <source>
        <dbReference type="ARBA" id="ARBA00022989"/>
    </source>
</evidence>